<evidence type="ECO:0000259" key="11">
    <source>
        <dbReference type="Pfam" id="PF05649"/>
    </source>
</evidence>
<keyword evidence="6" id="KW-0378">Hydrolase</keyword>
<evidence type="ECO:0000256" key="4">
    <source>
        <dbReference type="ARBA" id="ARBA00022670"/>
    </source>
</evidence>
<dbReference type="VEuPathDB" id="VectorBase:SCAU005548"/>
<protein>
    <recommendedName>
        <fullName evidence="14">Peptidase M13 C-terminal domain-containing protein</fullName>
    </recommendedName>
</protein>
<evidence type="ECO:0000256" key="7">
    <source>
        <dbReference type="ARBA" id="ARBA00022833"/>
    </source>
</evidence>
<sequence>MTSMRLQLNFIILTLCCMQSSGDRISLPTQKQLATILASMDNSTDACEDFYTHACGNWAEQHANEDYGISNMMQTIYVNEIDDVMLKEYPMDQHQFRRAQQNVTEKALAYYYSCFRIKYSLNEFKFLDLVKPGPRDEWPLLEEAQLRRKAANRFTWTPTENFNLFALVGELNGYGINNELIKTISLYLENGTLVTILAKPDLAGIDVDEIKVVVEESGVRKIAVNRLVREIQQTHDHWQAVYKNFTKIEKQETEDGEDDDDDDDLTFSYEELQKDSPRLYAFISKAIPLQLRDEASVVGLTDVKYFKSLLAKQWQQEEVRKLCNYLMVKFVLSLKRAHGYGCNISVVNHMPFAFHALYYQHRFLPYASDFNRDINAMTRKIFKYIMEIINENHLKMTAKQLRTMRKRFQQMSINLGNLPTDMNYEILEKLYSDIPDLDVNNYYENHLKVKRHNVLEQLACPSNLSCRDDPDHIPYYERLSNMMTIPFGTLKPPMYDISFDPLLSLSTLGTILGHELAHVVDTTTLSMSYPIFEQVLQQPEVEQAMACMQGQHPTSTIDERIADLLGARVAFQTYKREYSLRLQPRFTSIPWNRLFFLNLAQFFCTKNQDFDNEHDSSLIRLNQIAMNLKEFSEAFQCPLGSKLNPERRCRFY</sequence>
<keyword evidence="5" id="KW-0479">Metal-binding</keyword>
<evidence type="ECO:0000256" key="3">
    <source>
        <dbReference type="ARBA" id="ARBA00007357"/>
    </source>
</evidence>
<evidence type="ECO:0008006" key="14">
    <source>
        <dbReference type="Google" id="ProtNLM"/>
    </source>
</evidence>
<dbReference type="PANTHER" id="PTHR11733">
    <property type="entry name" value="ZINC METALLOPROTEASE FAMILY M13 NEPRILYSIN-RELATED"/>
    <property type="match status" value="1"/>
</dbReference>
<gene>
    <name evidence="12" type="primary">106089128</name>
</gene>
<dbReference type="PANTHER" id="PTHR11733:SF167">
    <property type="entry name" value="FI17812P1-RELATED"/>
    <property type="match status" value="1"/>
</dbReference>
<dbReference type="Gene3D" id="3.40.390.10">
    <property type="entry name" value="Collagenase (Catalytic Domain)"/>
    <property type="match status" value="1"/>
</dbReference>
<evidence type="ECO:0000259" key="10">
    <source>
        <dbReference type="Pfam" id="PF01431"/>
    </source>
</evidence>
<evidence type="ECO:0000256" key="9">
    <source>
        <dbReference type="SAM" id="SignalP"/>
    </source>
</evidence>
<dbReference type="Gene3D" id="1.10.1380.10">
    <property type="entry name" value="Neutral endopeptidase , domain2"/>
    <property type="match status" value="1"/>
</dbReference>
<dbReference type="InterPro" id="IPR000718">
    <property type="entry name" value="Peptidase_M13"/>
</dbReference>
<dbReference type="InterPro" id="IPR042089">
    <property type="entry name" value="Peptidase_M13_dom_2"/>
</dbReference>
<dbReference type="GO" id="GO:0016485">
    <property type="term" value="P:protein processing"/>
    <property type="evidence" value="ECO:0007669"/>
    <property type="project" value="TreeGrafter"/>
</dbReference>
<comment type="cofactor">
    <cofactor evidence="1">
        <name>Zn(2+)</name>
        <dbReference type="ChEBI" id="CHEBI:29105"/>
    </cofactor>
</comment>
<evidence type="ECO:0000256" key="8">
    <source>
        <dbReference type="ARBA" id="ARBA00023049"/>
    </source>
</evidence>
<evidence type="ECO:0000256" key="1">
    <source>
        <dbReference type="ARBA" id="ARBA00001947"/>
    </source>
</evidence>
<evidence type="ECO:0000256" key="6">
    <source>
        <dbReference type="ARBA" id="ARBA00022801"/>
    </source>
</evidence>
<reference evidence="12" key="1">
    <citation type="submission" date="2020-05" db="UniProtKB">
        <authorList>
            <consortium name="EnsemblMetazoa"/>
        </authorList>
    </citation>
    <scope>IDENTIFICATION</scope>
    <source>
        <strain evidence="12">USDA</strain>
    </source>
</reference>
<comment type="subcellular location">
    <subcellularLocation>
        <location evidence="2">Cell membrane</location>
        <topology evidence="2">Single-pass type II membrane protein</topology>
    </subcellularLocation>
</comment>
<dbReference type="SUPFAM" id="SSF55486">
    <property type="entry name" value="Metalloproteases ('zincins'), catalytic domain"/>
    <property type="match status" value="1"/>
</dbReference>
<accession>A0A1I8P7N6</accession>
<feature type="domain" description="Peptidase M13 C-terminal" evidence="10">
    <location>
        <begin position="545"/>
        <end position="650"/>
    </location>
</feature>
<organism evidence="12 13">
    <name type="scientific">Stomoxys calcitrans</name>
    <name type="common">Stable fly</name>
    <name type="synonym">Conops calcitrans</name>
    <dbReference type="NCBI Taxonomy" id="35570"/>
    <lineage>
        <taxon>Eukaryota</taxon>
        <taxon>Metazoa</taxon>
        <taxon>Ecdysozoa</taxon>
        <taxon>Arthropoda</taxon>
        <taxon>Hexapoda</taxon>
        <taxon>Insecta</taxon>
        <taxon>Pterygota</taxon>
        <taxon>Neoptera</taxon>
        <taxon>Endopterygota</taxon>
        <taxon>Diptera</taxon>
        <taxon>Brachycera</taxon>
        <taxon>Muscomorpha</taxon>
        <taxon>Muscoidea</taxon>
        <taxon>Muscidae</taxon>
        <taxon>Stomoxys</taxon>
    </lineage>
</organism>
<dbReference type="AlphaFoldDB" id="A0A1I8P7N6"/>
<dbReference type="GO" id="GO:0005886">
    <property type="term" value="C:plasma membrane"/>
    <property type="evidence" value="ECO:0007669"/>
    <property type="project" value="UniProtKB-SubCell"/>
</dbReference>
<dbReference type="Proteomes" id="UP000095300">
    <property type="component" value="Unassembled WGS sequence"/>
</dbReference>
<proteinExistence type="inferred from homology"/>
<keyword evidence="8" id="KW-0482">Metalloprotease</keyword>
<dbReference type="GO" id="GO:0004222">
    <property type="term" value="F:metalloendopeptidase activity"/>
    <property type="evidence" value="ECO:0007669"/>
    <property type="project" value="InterPro"/>
</dbReference>
<dbReference type="InterPro" id="IPR018497">
    <property type="entry name" value="Peptidase_M13_C"/>
</dbReference>
<keyword evidence="4" id="KW-0645">Protease</keyword>
<feature type="signal peptide" evidence="9">
    <location>
        <begin position="1"/>
        <end position="22"/>
    </location>
</feature>
<keyword evidence="9" id="KW-0732">Signal</keyword>
<evidence type="ECO:0000313" key="12">
    <source>
        <dbReference type="EnsemblMetazoa" id="SCAU005548-PA"/>
    </source>
</evidence>
<feature type="domain" description="Peptidase M13 C-terminal" evidence="10">
    <location>
        <begin position="475"/>
        <end position="525"/>
    </location>
</feature>
<evidence type="ECO:0000256" key="5">
    <source>
        <dbReference type="ARBA" id="ARBA00022723"/>
    </source>
</evidence>
<dbReference type="OrthoDB" id="7842934at2759"/>
<dbReference type="InterPro" id="IPR024079">
    <property type="entry name" value="MetalloPept_cat_dom_sf"/>
</dbReference>
<keyword evidence="7" id="KW-0862">Zinc</keyword>
<dbReference type="Pfam" id="PF01431">
    <property type="entry name" value="Peptidase_M13"/>
    <property type="match status" value="2"/>
</dbReference>
<keyword evidence="13" id="KW-1185">Reference proteome</keyword>
<feature type="chain" id="PRO_5009326172" description="Peptidase M13 C-terminal domain-containing protein" evidence="9">
    <location>
        <begin position="23"/>
        <end position="652"/>
    </location>
</feature>
<comment type="similarity">
    <text evidence="3">Belongs to the peptidase M13 family.</text>
</comment>
<dbReference type="Pfam" id="PF05649">
    <property type="entry name" value="Peptidase_M13_N"/>
    <property type="match status" value="1"/>
</dbReference>
<name>A0A1I8P7N6_STOCA</name>
<dbReference type="GO" id="GO:0046872">
    <property type="term" value="F:metal ion binding"/>
    <property type="evidence" value="ECO:0007669"/>
    <property type="project" value="UniProtKB-KW"/>
</dbReference>
<evidence type="ECO:0000256" key="2">
    <source>
        <dbReference type="ARBA" id="ARBA00004401"/>
    </source>
</evidence>
<dbReference type="PROSITE" id="PS51885">
    <property type="entry name" value="NEPRILYSIN"/>
    <property type="match status" value="1"/>
</dbReference>
<feature type="domain" description="Peptidase M13 N-terminal" evidence="11">
    <location>
        <begin position="47"/>
        <end position="335"/>
    </location>
</feature>
<dbReference type="InterPro" id="IPR008753">
    <property type="entry name" value="Peptidase_M13_N"/>
</dbReference>
<evidence type="ECO:0000313" key="13">
    <source>
        <dbReference type="Proteomes" id="UP000095300"/>
    </source>
</evidence>
<dbReference type="EnsemblMetazoa" id="SCAU005548-RA">
    <property type="protein sequence ID" value="SCAU005548-PA"/>
    <property type="gene ID" value="SCAU005548"/>
</dbReference>